<sequence length="86" mass="10159">MIIHLVDGNTLITAFVIYNFREVSKAILLRFDKPLLGKPNLLMVYDDITCKWKDDRNLVEQNSKLFEQLEYKLKNVMKEAIKVFQP</sequence>
<dbReference type="Proteomes" id="UP000321533">
    <property type="component" value="Chromosome"/>
</dbReference>
<accession>A0A5B8V3X0</accession>
<dbReference type="KEGG" id="pgin:FRZ67_00580"/>
<keyword evidence="2" id="KW-1185">Reference proteome</keyword>
<organism evidence="1 2">
    <name type="scientific">Panacibacter ginsenosidivorans</name>
    <dbReference type="NCBI Taxonomy" id="1813871"/>
    <lineage>
        <taxon>Bacteria</taxon>
        <taxon>Pseudomonadati</taxon>
        <taxon>Bacteroidota</taxon>
        <taxon>Chitinophagia</taxon>
        <taxon>Chitinophagales</taxon>
        <taxon>Chitinophagaceae</taxon>
        <taxon>Panacibacter</taxon>
    </lineage>
</organism>
<name>A0A5B8V3X0_9BACT</name>
<evidence type="ECO:0000313" key="2">
    <source>
        <dbReference type="Proteomes" id="UP000321533"/>
    </source>
</evidence>
<dbReference type="AlphaFoldDB" id="A0A5B8V3X0"/>
<reference evidence="1 2" key="1">
    <citation type="journal article" date="2016" name="Int. J. Syst. Evol. Microbiol.">
        <title>Panacibacter ginsenosidivorans gen. nov., sp. nov., with ginsenoside converting activity isolated from soil of a ginseng field.</title>
        <authorList>
            <person name="Siddiqi M.Z."/>
            <person name="Muhammad Shafi S."/>
            <person name="Choi K.D."/>
            <person name="Im W.T."/>
        </authorList>
    </citation>
    <scope>NUCLEOTIDE SEQUENCE [LARGE SCALE GENOMIC DNA]</scope>
    <source>
        <strain evidence="1 2">Gsoil1550</strain>
    </source>
</reference>
<proteinExistence type="predicted"/>
<gene>
    <name evidence="1" type="ORF">FRZ67_00580</name>
</gene>
<dbReference type="RefSeq" id="WP_147187668.1">
    <property type="nucleotide sequence ID" value="NZ_CP042435.1"/>
</dbReference>
<dbReference type="EMBL" id="CP042435">
    <property type="protein sequence ID" value="QEC65868.1"/>
    <property type="molecule type" value="Genomic_DNA"/>
</dbReference>
<protein>
    <submittedName>
        <fullName evidence="1">Uncharacterized protein</fullName>
    </submittedName>
</protein>
<evidence type="ECO:0000313" key="1">
    <source>
        <dbReference type="EMBL" id="QEC65868.1"/>
    </source>
</evidence>